<dbReference type="EMBL" id="RCZM01000009">
    <property type="protein sequence ID" value="TPG12537.1"/>
    <property type="molecule type" value="Genomic_DNA"/>
</dbReference>
<accession>A0A502CH86</accession>
<gene>
    <name evidence="2" type="ORF">EAH86_19720</name>
</gene>
<evidence type="ECO:0000256" key="1">
    <source>
        <dbReference type="SAM" id="Phobius"/>
    </source>
</evidence>
<dbReference type="AlphaFoldDB" id="A0A502CH86"/>
<organism evidence="2 3">
    <name type="scientific">Pedococcus bigeumensis</name>
    <dbReference type="NCBI Taxonomy" id="433644"/>
    <lineage>
        <taxon>Bacteria</taxon>
        <taxon>Bacillati</taxon>
        <taxon>Actinomycetota</taxon>
        <taxon>Actinomycetes</taxon>
        <taxon>Micrococcales</taxon>
        <taxon>Intrasporangiaceae</taxon>
        <taxon>Pedococcus</taxon>
    </lineage>
</organism>
<keyword evidence="3" id="KW-1185">Reference proteome</keyword>
<dbReference type="RefSeq" id="WP_140743941.1">
    <property type="nucleotide sequence ID" value="NZ_RCZM01000009.1"/>
</dbReference>
<sequence>MATHPSPTTLHLHLHPVHAPHSGPWTAVVMTIVALAFVIAVVALSGGGEGLSPDQLPQPRNLTTFAP</sequence>
<keyword evidence="1" id="KW-0812">Transmembrane</keyword>
<feature type="transmembrane region" description="Helical" evidence="1">
    <location>
        <begin position="25"/>
        <end position="44"/>
    </location>
</feature>
<name>A0A502CH86_9MICO</name>
<evidence type="ECO:0000313" key="3">
    <source>
        <dbReference type="Proteomes" id="UP000317722"/>
    </source>
</evidence>
<keyword evidence="1" id="KW-1133">Transmembrane helix</keyword>
<keyword evidence="1" id="KW-0472">Membrane</keyword>
<protein>
    <submittedName>
        <fullName evidence="2">Uncharacterized protein</fullName>
    </submittedName>
</protein>
<dbReference type="Proteomes" id="UP000317722">
    <property type="component" value="Unassembled WGS sequence"/>
</dbReference>
<reference evidence="2 3" key="1">
    <citation type="journal article" date="2019" name="Environ. Microbiol.">
        <title>Species interactions and distinct microbial communities in high Arctic permafrost affected cryosols are associated with the CH4 and CO2 gas fluxes.</title>
        <authorList>
            <person name="Altshuler I."/>
            <person name="Hamel J."/>
            <person name="Turney S."/>
            <person name="Magnuson E."/>
            <person name="Levesque R."/>
            <person name="Greer C."/>
            <person name="Whyte L.G."/>
        </authorList>
    </citation>
    <scope>NUCLEOTIDE SEQUENCE [LARGE SCALE GENOMIC DNA]</scope>
    <source>
        <strain evidence="2 3">S9.3A</strain>
    </source>
</reference>
<comment type="caution">
    <text evidence="2">The sequence shown here is derived from an EMBL/GenBank/DDBJ whole genome shotgun (WGS) entry which is preliminary data.</text>
</comment>
<evidence type="ECO:0000313" key="2">
    <source>
        <dbReference type="EMBL" id="TPG12537.1"/>
    </source>
</evidence>
<proteinExistence type="predicted"/>